<dbReference type="OrthoDB" id="5549518at2759"/>
<dbReference type="EMBL" id="CAACVR010000052">
    <property type="protein sequence ID" value="VEU23626.1"/>
    <property type="molecule type" value="Genomic_DNA"/>
</dbReference>
<gene>
    <name evidence="2" type="ORF">BRENAR_LOCUS4355</name>
</gene>
<feature type="region of interest" description="Disordered" evidence="1">
    <location>
        <begin position="31"/>
        <end position="52"/>
    </location>
</feature>
<proteinExistence type="predicted"/>
<evidence type="ECO:0000313" key="2">
    <source>
        <dbReference type="EMBL" id="VEU23626.1"/>
    </source>
</evidence>
<reference evidence="2 3" key="1">
    <citation type="submission" date="2018-12" db="EMBL/GenBank/DDBJ databases">
        <authorList>
            <person name="Tiukova I."/>
            <person name="Dainat J."/>
        </authorList>
    </citation>
    <scope>NUCLEOTIDE SEQUENCE [LARGE SCALE GENOMIC DNA]</scope>
</reference>
<organism evidence="2 3">
    <name type="scientific">Brettanomyces naardenensis</name>
    <name type="common">Yeast</name>
    <dbReference type="NCBI Taxonomy" id="13370"/>
    <lineage>
        <taxon>Eukaryota</taxon>
        <taxon>Fungi</taxon>
        <taxon>Dikarya</taxon>
        <taxon>Ascomycota</taxon>
        <taxon>Saccharomycotina</taxon>
        <taxon>Pichiomycetes</taxon>
        <taxon>Pichiales</taxon>
        <taxon>Pichiaceae</taxon>
        <taxon>Brettanomyces</taxon>
    </lineage>
</organism>
<evidence type="ECO:0000313" key="3">
    <source>
        <dbReference type="Proteomes" id="UP000290900"/>
    </source>
</evidence>
<accession>A0A448YRU8</accession>
<dbReference type="Proteomes" id="UP000290900">
    <property type="component" value="Unassembled WGS sequence"/>
</dbReference>
<name>A0A448YRU8_BRENA</name>
<evidence type="ECO:0000256" key="1">
    <source>
        <dbReference type="SAM" id="MobiDB-lite"/>
    </source>
</evidence>
<dbReference type="InParanoid" id="A0A448YRU8"/>
<feature type="compositionally biased region" description="Basic residues" evidence="1">
    <location>
        <begin position="33"/>
        <end position="45"/>
    </location>
</feature>
<dbReference type="AlphaFoldDB" id="A0A448YRU8"/>
<keyword evidence="3" id="KW-1185">Reference proteome</keyword>
<protein>
    <submittedName>
        <fullName evidence="2">DEKNAAC104789</fullName>
    </submittedName>
</protein>
<sequence>MEYTTHLELHSQTTRLFASPCTKILLATIRGSHPPRRPVPRHFRSQKQNSLKNQLQITTPPKRISNSSFCRFTRRY</sequence>